<dbReference type="SMART" id="SM00855">
    <property type="entry name" value="PGAM"/>
    <property type="match status" value="1"/>
</dbReference>
<dbReference type="SUPFAM" id="SSF53254">
    <property type="entry name" value="Phosphoglycerate mutase-like"/>
    <property type="match status" value="1"/>
</dbReference>
<dbReference type="InterPro" id="IPR051695">
    <property type="entry name" value="Phosphoglycerate_Mutase"/>
</dbReference>
<dbReference type="InterPro" id="IPR013078">
    <property type="entry name" value="His_Pase_superF_clade-1"/>
</dbReference>
<dbReference type="PANTHER" id="PTHR46517">
    <property type="entry name" value="FRUCTOSE-2,6-BISPHOSPHATASE TIGAR"/>
    <property type="match status" value="1"/>
</dbReference>
<feature type="binding site" evidence="3">
    <location>
        <position position="94"/>
    </location>
    <ligand>
        <name>substrate</name>
    </ligand>
</feature>
<dbReference type="GO" id="GO:0004331">
    <property type="term" value="F:fructose-2,6-bisphosphate 2-phosphatase activity"/>
    <property type="evidence" value="ECO:0007669"/>
    <property type="project" value="TreeGrafter"/>
</dbReference>
<proteinExistence type="predicted"/>
<dbReference type="STRING" id="1802074.A3J15_02310"/>
<evidence type="ECO:0000256" key="3">
    <source>
        <dbReference type="PIRSR" id="PIRSR613078-2"/>
    </source>
</evidence>
<evidence type="ECO:0000313" key="5">
    <source>
        <dbReference type="Proteomes" id="UP000176376"/>
    </source>
</evidence>
<evidence type="ECO:0000256" key="1">
    <source>
        <dbReference type="ARBA" id="ARBA00022801"/>
    </source>
</evidence>
<feature type="binding site" evidence="3">
    <location>
        <position position="59"/>
    </location>
    <ligand>
        <name>substrate</name>
    </ligand>
</feature>
<dbReference type="PIRSF" id="PIRSF000709">
    <property type="entry name" value="6PFK_2-Ptase"/>
    <property type="match status" value="1"/>
</dbReference>
<protein>
    <recommendedName>
        <fullName evidence="6">Phosphoglycerate mutase (2,3-diphosphoglycerate-dependent)</fullName>
    </recommendedName>
</protein>
<dbReference type="CDD" id="cd07067">
    <property type="entry name" value="HP_PGM_like"/>
    <property type="match status" value="1"/>
</dbReference>
<dbReference type="PANTHER" id="PTHR46517:SF1">
    <property type="entry name" value="FRUCTOSE-2,6-BISPHOSPHATASE TIGAR"/>
    <property type="match status" value="1"/>
</dbReference>
<dbReference type="InterPro" id="IPR029033">
    <property type="entry name" value="His_PPase_superfam"/>
</dbReference>
<sequence length="204" mass="23609">MPKKIVIIRHGRTEFNHKDIIQGHLSVGLDSIGLQQALTVAKKIKKENFAALISSDLLRAMQTANPIAKKLNLRILSNILLRERALGLLEGKKKIDTFNLLNIAPSRQAYQIWSFKETVEMINKFKIESDNNFYNRVKTFTDYLKQKYQNKNILLVSHGGTIRVLLYHLGFTDKKFLEDIVIKNCTMITLTKENKKYKLILEHI</sequence>
<keyword evidence="1" id="KW-0378">Hydrolase</keyword>
<dbReference type="GO" id="GO:0045820">
    <property type="term" value="P:negative regulation of glycolytic process"/>
    <property type="evidence" value="ECO:0007669"/>
    <property type="project" value="TreeGrafter"/>
</dbReference>
<dbReference type="GO" id="GO:0005829">
    <property type="term" value="C:cytosol"/>
    <property type="evidence" value="ECO:0007669"/>
    <property type="project" value="TreeGrafter"/>
</dbReference>
<dbReference type="Gene3D" id="3.40.50.1240">
    <property type="entry name" value="Phosphoglycerate mutase-like"/>
    <property type="match status" value="1"/>
</dbReference>
<feature type="active site" description="Tele-phosphohistidine intermediate" evidence="2">
    <location>
        <position position="10"/>
    </location>
</feature>
<comment type="caution">
    <text evidence="4">The sequence shown here is derived from an EMBL/GenBank/DDBJ whole genome shotgun (WGS) entry which is preliminary data.</text>
</comment>
<accession>A0A1F7JMA4</accession>
<evidence type="ECO:0000313" key="4">
    <source>
        <dbReference type="EMBL" id="OGK56749.1"/>
    </source>
</evidence>
<gene>
    <name evidence="4" type="ORF">A3J15_02310</name>
</gene>
<dbReference type="GO" id="GO:0043456">
    <property type="term" value="P:regulation of pentose-phosphate shunt"/>
    <property type="evidence" value="ECO:0007669"/>
    <property type="project" value="TreeGrafter"/>
</dbReference>
<feature type="active site" description="Proton donor/acceptor" evidence="2">
    <location>
        <position position="83"/>
    </location>
</feature>
<dbReference type="Proteomes" id="UP000176376">
    <property type="component" value="Unassembled WGS sequence"/>
</dbReference>
<dbReference type="AlphaFoldDB" id="A0A1F7JMA4"/>
<evidence type="ECO:0008006" key="6">
    <source>
        <dbReference type="Google" id="ProtNLM"/>
    </source>
</evidence>
<evidence type="ECO:0000256" key="2">
    <source>
        <dbReference type="PIRSR" id="PIRSR613078-1"/>
    </source>
</evidence>
<dbReference type="Pfam" id="PF00300">
    <property type="entry name" value="His_Phos_1"/>
    <property type="match status" value="1"/>
</dbReference>
<feature type="binding site" evidence="3">
    <location>
        <begin position="9"/>
        <end position="16"/>
    </location>
    <ligand>
        <name>substrate</name>
    </ligand>
</feature>
<name>A0A1F7JMA4_9BACT</name>
<reference evidence="4 5" key="1">
    <citation type="journal article" date="2016" name="Nat. Commun.">
        <title>Thousands of microbial genomes shed light on interconnected biogeochemical processes in an aquifer system.</title>
        <authorList>
            <person name="Anantharaman K."/>
            <person name="Brown C.T."/>
            <person name="Hug L.A."/>
            <person name="Sharon I."/>
            <person name="Castelle C.J."/>
            <person name="Probst A.J."/>
            <person name="Thomas B.C."/>
            <person name="Singh A."/>
            <person name="Wilkins M.J."/>
            <person name="Karaoz U."/>
            <person name="Brodie E.L."/>
            <person name="Williams K.H."/>
            <person name="Hubbard S.S."/>
            <person name="Banfield J.F."/>
        </authorList>
    </citation>
    <scope>NUCLEOTIDE SEQUENCE [LARGE SCALE GENOMIC DNA]</scope>
</reference>
<organism evidence="4 5">
    <name type="scientific">Candidatus Roizmanbacteria bacterium RIFCSPLOWO2_02_FULL_38_10</name>
    <dbReference type="NCBI Taxonomy" id="1802074"/>
    <lineage>
        <taxon>Bacteria</taxon>
        <taxon>Candidatus Roizmaniibacteriota</taxon>
    </lineage>
</organism>
<dbReference type="EMBL" id="MGAY01000025">
    <property type="protein sequence ID" value="OGK56749.1"/>
    <property type="molecule type" value="Genomic_DNA"/>
</dbReference>